<name>A0A7W7LZJ2_9ACTN</name>
<evidence type="ECO:0000313" key="2">
    <source>
        <dbReference type="EMBL" id="MBB4899217.1"/>
    </source>
</evidence>
<proteinExistence type="predicted"/>
<feature type="region of interest" description="Disordered" evidence="1">
    <location>
        <begin position="195"/>
        <end position="329"/>
    </location>
</feature>
<sequence>MPVWGRWSYRSSQSGNAACRSASEVWGRWWVRSRAGCGGNVRPCRWSTAAGPGPAGAGARFAAGLAPGVLGAGPDVVGEDPSGRDAACGEPGGSPGGEADAGAGGLAGQVFGADEAGVVVRGGVRVGTAVPGPVASAFGTAPGAVPAVGDAAEFLDVGVDQFAGPGTFAAAPWFAGGPVRRGRGRQVVAAQDAVRGGGGGAATCCRTHRAGRSPPVGVSGASRWDTGPWRPAVDVAVHTESRRPSPVQAPSTRVTDVPGQRTQAPSTRGRGPEPGSGAAAGLLGGWVQRPPRSHARYAPRMGGASPGRRGLPGCPGSGPRSEVRCAPAG</sequence>
<dbReference type="AlphaFoldDB" id="A0A7W7LZJ2"/>
<accession>A0A7W7LZJ2</accession>
<evidence type="ECO:0000256" key="1">
    <source>
        <dbReference type="SAM" id="MobiDB-lite"/>
    </source>
</evidence>
<comment type="caution">
    <text evidence="2">The sequence shown here is derived from an EMBL/GenBank/DDBJ whole genome shotgun (WGS) entry which is preliminary data.</text>
</comment>
<keyword evidence="3" id="KW-1185">Reference proteome</keyword>
<gene>
    <name evidence="2" type="ORF">FHS37_003277</name>
</gene>
<reference evidence="2 3" key="1">
    <citation type="submission" date="2020-08" db="EMBL/GenBank/DDBJ databases">
        <title>Genomic Encyclopedia of Type Strains, Phase III (KMG-III): the genomes of soil and plant-associated and newly described type strains.</title>
        <authorList>
            <person name="Whitman W."/>
        </authorList>
    </citation>
    <scope>NUCLEOTIDE SEQUENCE [LARGE SCALE GENOMIC DNA]</scope>
    <source>
        <strain evidence="2 3">CECT 3273</strain>
    </source>
</reference>
<organism evidence="2 3">
    <name type="scientific">Streptomyces griseomycini</name>
    <dbReference type="NCBI Taxonomy" id="66895"/>
    <lineage>
        <taxon>Bacteria</taxon>
        <taxon>Bacillati</taxon>
        <taxon>Actinomycetota</taxon>
        <taxon>Actinomycetes</taxon>
        <taxon>Kitasatosporales</taxon>
        <taxon>Streptomycetaceae</taxon>
        <taxon>Streptomyces</taxon>
    </lineage>
</organism>
<feature type="region of interest" description="Disordered" evidence="1">
    <location>
        <begin position="73"/>
        <end position="103"/>
    </location>
</feature>
<evidence type="ECO:0000313" key="3">
    <source>
        <dbReference type="Proteomes" id="UP000579523"/>
    </source>
</evidence>
<feature type="compositionally biased region" description="Polar residues" evidence="1">
    <location>
        <begin position="248"/>
        <end position="266"/>
    </location>
</feature>
<protein>
    <submittedName>
        <fullName evidence="2">Uncharacterized protein</fullName>
    </submittedName>
</protein>
<dbReference type="Proteomes" id="UP000579523">
    <property type="component" value="Unassembled WGS sequence"/>
</dbReference>
<dbReference type="EMBL" id="JACHJI010000005">
    <property type="protein sequence ID" value="MBB4899217.1"/>
    <property type="molecule type" value="Genomic_DNA"/>
</dbReference>